<dbReference type="Proteomes" id="UP000019063">
    <property type="component" value="Unassembled WGS sequence"/>
</dbReference>
<organism evidence="2 3">
    <name type="scientific">Roseivivax marinus</name>
    <dbReference type="NCBI Taxonomy" id="1379903"/>
    <lineage>
        <taxon>Bacteria</taxon>
        <taxon>Pseudomonadati</taxon>
        <taxon>Pseudomonadota</taxon>
        <taxon>Alphaproteobacteria</taxon>
        <taxon>Rhodobacterales</taxon>
        <taxon>Roseobacteraceae</taxon>
        <taxon>Roseivivax</taxon>
    </lineage>
</organism>
<evidence type="ECO:0000256" key="1">
    <source>
        <dbReference type="SAM" id="SignalP"/>
    </source>
</evidence>
<dbReference type="AlphaFoldDB" id="W4HRM4"/>
<dbReference type="UniPathway" id="UPA00286"/>
<dbReference type="STRING" id="1379903.ATO8_02625"/>
<evidence type="ECO:0000313" key="3">
    <source>
        <dbReference type="Proteomes" id="UP000019063"/>
    </source>
</evidence>
<dbReference type="eggNOG" id="ENOG5033N8F">
    <property type="taxonomic scope" value="Bacteria"/>
</dbReference>
<accession>W4HRM4</accession>
<feature type="chain" id="PRO_5004842379" evidence="1">
    <location>
        <begin position="26"/>
        <end position="206"/>
    </location>
</feature>
<name>W4HRM4_9RHOB</name>
<proteinExistence type="predicted"/>
<evidence type="ECO:0000313" key="2">
    <source>
        <dbReference type="EMBL" id="ETW14766.1"/>
    </source>
</evidence>
<dbReference type="RefSeq" id="WP_043841722.1">
    <property type="nucleotide sequence ID" value="NZ_AQQW01000001.1"/>
</dbReference>
<reference evidence="2 3" key="1">
    <citation type="journal article" date="2014" name="Antonie Van Leeuwenhoek">
        <title>Roseivivax atlanticus sp. nov., isolated from surface seawater of the Atlantic Ocean.</title>
        <authorList>
            <person name="Li G."/>
            <person name="Lai Q."/>
            <person name="Liu X."/>
            <person name="Sun F."/>
            <person name="Shao Z."/>
        </authorList>
    </citation>
    <scope>NUCLEOTIDE SEQUENCE [LARGE SCALE GENOMIC DNA]</scope>
    <source>
        <strain evidence="2 3">22II-s10s</strain>
    </source>
</reference>
<keyword evidence="1" id="KW-0732">Signal</keyword>
<comment type="caution">
    <text evidence="2">The sequence shown here is derived from an EMBL/GenBank/DDBJ whole genome shotgun (WGS) entry which is preliminary data.</text>
</comment>
<dbReference type="EMBL" id="AQQW01000001">
    <property type="protein sequence ID" value="ETW14766.1"/>
    <property type="molecule type" value="Genomic_DNA"/>
</dbReference>
<feature type="signal peptide" evidence="1">
    <location>
        <begin position="1"/>
        <end position="25"/>
    </location>
</feature>
<keyword evidence="3" id="KW-1185">Reference proteome</keyword>
<dbReference type="GO" id="GO:0042121">
    <property type="term" value="P:alginic acid biosynthetic process"/>
    <property type="evidence" value="ECO:0007669"/>
    <property type="project" value="UniProtKB-UniPathway"/>
</dbReference>
<gene>
    <name evidence="2" type="ORF">ATO8_02625</name>
</gene>
<protein>
    <submittedName>
        <fullName evidence="2">Uncharacterized protein</fullName>
    </submittedName>
</protein>
<sequence length="206" mass="20605">MIARNAAAATAFALLAGVAAPAALAQDGGLYPDPGAPDASFVRVIAPDANGATIDGQDVDFTEVGVSPYVEVSPGSLVIAGPDGDNEVEVGANTHYTFAGGTLIEDAVKDSPAQADLLLYNLSDHASVDLYAVEADTLALSGVEQGAHSGVGLKAPLTLTFEVRDGDTTLAALEPVDLRRGTGTTVVVSGSGDAVTAGAMTSTYAE</sequence>